<evidence type="ECO:0000313" key="3">
    <source>
        <dbReference type="Proteomes" id="UP000199629"/>
    </source>
</evidence>
<feature type="transmembrane region" description="Helical" evidence="1">
    <location>
        <begin position="6"/>
        <end position="26"/>
    </location>
</feature>
<name>A0A1C4VRS4_9ACTN</name>
<proteinExistence type="predicted"/>
<keyword evidence="1" id="KW-0472">Membrane</keyword>
<reference evidence="3" key="1">
    <citation type="submission" date="2016-06" db="EMBL/GenBank/DDBJ databases">
        <authorList>
            <person name="Varghese N."/>
            <person name="Submissions Spin"/>
        </authorList>
    </citation>
    <scope>NUCLEOTIDE SEQUENCE [LARGE SCALE GENOMIC DNA]</scope>
    <source>
        <strain evidence="3">DSM 45246</strain>
    </source>
</reference>
<keyword evidence="1" id="KW-1133">Transmembrane helix</keyword>
<keyword evidence="1" id="KW-0812">Transmembrane</keyword>
<dbReference type="EMBL" id="FMCS01000002">
    <property type="protein sequence ID" value="SCE86724.1"/>
    <property type="molecule type" value="Genomic_DNA"/>
</dbReference>
<evidence type="ECO:0000256" key="1">
    <source>
        <dbReference type="SAM" id="Phobius"/>
    </source>
</evidence>
<evidence type="ECO:0000313" key="2">
    <source>
        <dbReference type="EMBL" id="SCE86724.1"/>
    </source>
</evidence>
<sequence>MTGVQVGLIGGIGAAILLAGGALLVLSRRRKVVLVTPTDERTED</sequence>
<organism evidence="2 3">
    <name type="scientific">Micromonospora chaiyaphumensis</name>
    <dbReference type="NCBI Taxonomy" id="307119"/>
    <lineage>
        <taxon>Bacteria</taxon>
        <taxon>Bacillati</taxon>
        <taxon>Actinomycetota</taxon>
        <taxon>Actinomycetes</taxon>
        <taxon>Micromonosporales</taxon>
        <taxon>Micromonosporaceae</taxon>
        <taxon>Micromonospora</taxon>
    </lineage>
</organism>
<keyword evidence="3" id="KW-1185">Reference proteome</keyword>
<gene>
    <name evidence="2" type="ORF">GA0070214_102674</name>
</gene>
<protein>
    <submittedName>
        <fullName evidence="2">LPXTG-motif cell wall anchor domain-containing protein</fullName>
    </submittedName>
</protein>
<dbReference type="NCBIfam" id="TIGR01167">
    <property type="entry name" value="LPXTG_anchor"/>
    <property type="match status" value="1"/>
</dbReference>
<accession>A0A1C4VRS4</accession>
<dbReference type="AlphaFoldDB" id="A0A1C4VRS4"/>
<dbReference type="Proteomes" id="UP000199629">
    <property type="component" value="Unassembled WGS sequence"/>
</dbReference>